<protein>
    <submittedName>
        <fullName evidence="3">BA75_01806T0</fullName>
    </submittedName>
</protein>
<keyword evidence="1" id="KW-0812">Transmembrane</keyword>
<dbReference type="Proteomes" id="UP000094565">
    <property type="component" value="Chromosome 1"/>
</dbReference>
<dbReference type="Gene3D" id="2.170.130.20">
    <property type="entry name" value="LCCL-like domain"/>
    <property type="match status" value="1"/>
</dbReference>
<gene>
    <name evidence="3" type="primary">YIL067C</name>
    <name evidence="3" type="ORF">ATY40_BA7501806</name>
</gene>
<sequence length="636" mass="71856">MNLDVERGDDSYSAEESIPLRSLNNPKPSFELLEDNYELEADSKVGFFSWLWNGPSYPKDDPTTVKSYSLSHIDTYPFFLRKELQYKIKFAVTVGYIFLWLLINYLLLYDVIFTAPSLDGTEIMSVSCGEVKEIWRGKNDRCGLNAEKCTTLADRSMLVKCPALCHRGSWTFSSIPVGNLTIKRRGFFIGGGRKSISDTESEDILTNAYRADSYPCGAGIHAGLISSFSGGVLNLTFQGTQNNFNSTKGMYGAQDSIPFNSAFPSSYAFGKVPLGKCTNCTDTRFLVLIVNIFLGWIFSYLANMSLVYWVSSIVGFWVLTLSFDPPIIPNVAKNIDSPYELISLAIRRFLPTCFMLYVIWKFASGYTMKETNRGGVRLWVVCFWYPLFWIGVLNNITFDTLPVDRLTRSDISEQKGALLSILGIATLILSCAILQAVQLWKAGRFQKYFYIYLIFIVSLLLLARIPGLTLRLHHYVLALLLLPGTRTRNITAIMFQGILIGLFVNGVARWGMDSILETEVQLKRDDPLGRIKPPQFEGLNQDTGILEWGLSESTRNFEEYSLLINDVEVYRGSDNHLNLTDLFVSANSDNFLARIYGYKLPVYFRLAGKVSEGRYQAYSDYSKSGIYDGETFIEPK</sequence>
<organism evidence="3 4">
    <name type="scientific">Komagataella pastoris</name>
    <name type="common">Yeast</name>
    <name type="synonym">Pichia pastoris</name>
    <dbReference type="NCBI Taxonomy" id="4922"/>
    <lineage>
        <taxon>Eukaryota</taxon>
        <taxon>Fungi</taxon>
        <taxon>Dikarya</taxon>
        <taxon>Ascomycota</taxon>
        <taxon>Saccharomycotina</taxon>
        <taxon>Pichiomycetes</taxon>
        <taxon>Pichiales</taxon>
        <taxon>Pichiaceae</taxon>
        <taxon>Komagataella</taxon>
    </lineage>
</organism>
<dbReference type="PANTHER" id="PTHR31331:SF1">
    <property type="entry name" value="CYSTEINE RICH SECRETORY PROTEIN LCCL DOMAIN CONTAINING 2"/>
    <property type="match status" value="1"/>
</dbReference>
<feature type="domain" description="LCCL" evidence="2">
    <location>
        <begin position="147"/>
        <end position="250"/>
    </location>
</feature>
<feature type="transmembrane region" description="Helical" evidence="1">
    <location>
        <begin position="449"/>
        <end position="470"/>
    </location>
</feature>
<keyword evidence="1" id="KW-1133">Transmembrane helix</keyword>
<keyword evidence="1" id="KW-0472">Membrane</keyword>
<dbReference type="SUPFAM" id="SSF69848">
    <property type="entry name" value="LCCL domain"/>
    <property type="match status" value="1"/>
</dbReference>
<dbReference type="EMBL" id="CP014584">
    <property type="protein sequence ID" value="ANZ74258.1"/>
    <property type="molecule type" value="Genomic_DNA"/>
</dbReference>
<feature type="transmembrane region" description="Helical" evidence="1">
    <location>
        <begin position="490"/>
        <end position="508"/>
    </location>
</feature>
<feature type="transmembrane region" description="Helical" evidence="1">
    <location>
        <begin position="417"/>
        <end position="437"/>
    </location>
</feature>
<feature type="transmembrane region" description="Helical" evidence="1">
    <location>
        <begin position="90"/>
        <end position="108"/>
    </location>
</feature>
<evidence type="ECO:0000259" key="2">
    <source>
        <dbReference type="Pfam" id="PF03815"/>
    </source>
</evidence>
<evidence type="ECO:0000313" key="4">
    <source>
        <dbReference type="Proteomes" id="UP000094565"/>
    </source>
</evidence>
<proteinExistence type="predicted"/>
<dbReference type="PANTHER" id="PTHR31331">
    <property type="entry name" value="LCCL DOMAIN PROTEIN (AFU_ORTHOLOGUE AFUA_5G08630)"/>
    <property type="match status" value="1"/>
</dbReference>
<dbReference type="AlphaFoldDB" id="A0A1B2J922"/>
<feature type="transmembrane region" description="Helical" evidence="1">
    <location>
        <begin position="285"/>
        <end position="302"/>
    </location>
</feature>
<name>A0A1B2J922_PICPA</name>
<dbReference type="Pfam" id="PF03815">
    <property type="entry name" value="LCCL"/>
    <property type="match status" value="1"/>
</dbReference>
<feature type="transmembrane region" description="Helical" evidence="1">
    <location>
        <begin position="348"/>
        <end position="366"/>
    </location>
</feature>
<dbReference type="OrthoDB" id="441660at2759"/>
<dbReference type="InterPro" id="IPR036609">
    <property type="entry name" value="LCCL_sf"/>
</dbReference>
<reference evidence="3 4" key="1">
    <citation type="submission" date="2016-02" db="EMBL/GenBank/DDBJ databases">
        <title>Comparative genomic and transcriptomic foundation for Pichia pastoris.</title>
        <authorList>
            <person name="Love K.R."/>
            <person name="Shah K.A."/>
            <person name="Whittaker C.A."/>
            <person name="Wu J."/>
            <person name="Bartlett M.C."/>
            <person name="Ma D."/>
            <person name="Leeson R.L."/>
            <person name="Priest M."/>
            <person name="Young S.K."/>
            <person name="Love J.C."/>
        </authorList>
    </citation>
    <scope>NUCLEOTIDE SEQUENCE [LARGE SCALE GENOMIC DNA]</scope>
    <source>
        <strain evidence="3 4">ATCC 28485</strain>
    </source>
</reference>
<keyword evidence="4" id="KW-1185">Reference proteome</keyword>
<evidence type="ECO:0000256" key="1">
    <source>
        <dbReference type="SAM" id="Phobius"/>
    </source>
</evidence>
<accession>A0A1B2J922</accession>
<feature type="transmembrane region" description="Helical" evidence="1">
    <location>
        <begin position="378"/>
        <end position="397"/>
    </location>
</feature>
<dbReference type="InterPro" id="IPR004043">
    <property type="entry name" value="LCCL"/>
</dbReference>
<dbReference type="InterPro" id="IPR051957">
    <property type="entry name" value="CRISP-LCCL_domain"/>
</dbReference>
<evidence type="ECO:0000313" key="3">
    <source>
        <dbReference type="EMBL" id="ANZ74258.1"/>
    </source>
</evidence>